<feature type="region of interest" description="Disordered" evidence="1">
    <location>
        <begin position="103"/>
        <end position="137"/>
    </location>
</feature>
<dbReference type="PANTHER" id="PTHR37564:SF4">
    <property type="entry name" value="DNA-ASSOCIATED PROTEIN, PUTATIVE-RELATED"/>
    <property type="match status" value="1"/>
</dbReference>
<dbReference type="VEuPathDB" id="TriTrypDB:LpyrH10_02_4250"/>
<dbReference type="Proteomes" id="UP000037923">
    <property type="component" value="Unassembled WGS sequence"/>
</dbReference>
<evidence type="ECO:0000313" key="3">
    <source>
        <dbReference type="Proteomes" id="UP000037923"/>
    </source>
</evidence>
<protein>
    <submittedName>
        <fullName evidence="2">Putative mitochondrial Kinetoplast DNA-associated protein</fullName>
    </submittedName>
</protein>
<keyword evidence="3" id="KW-1185">Reference proteome</keyword>
<name>A0A0M9G8S0_LEPPY</name>
<dbReference type="GeneID" id="26901746"/>
<dbReference type="SMR" id="A0A0M9G8S0"/>
<organism evidence="2 3">
    <name type="scientific">Leptomonas pyrrhocoris</name>
    <name type="common">Firebug parasite</name>
    <dbReference type="NCBI Taxonomy" id="157538"/>
    <lineage>
        <taxon>Eukaryota</taxon>
        <taxon>Discoba</taxon>
        <taxon>Euglenozoa</taxon>
        <taxon>Kinetoplastea</taxon>
        <taxon>Metakinetoplastina</taxon>
        <taxon>Trypanosomatida</taxon>
        <taxon>Trypanosomatidae</taxon>
        <taxon>Leishmaniinae</taxon>
        <taxon>Leptomonas</taxon>
    </lineage>
</organism>
<dbReference type="EMBL" id="LGTL01000002">
    <property type="protein sequence ID" value="KPA85027.1"/>
    <property type="molecule type" value="Genomic_DNA"/>
</dbReference>
<dbReference type="InterPro" id="IPR052695">
    <property type="entry name" value="Kinetoplast-DNA-binding"/>
</dbReference>
<evidence type="ECO:0000313" key="2">
    <source>
        <dbReference type="EMBL" id="KPA85027.1"/>
    </source>
</evidence>
<dbReference type="RefSeq" id="XP_015663466.1">
    <property type="nucleotide sequence ID" value="XM_015797946.1"/>
</dbReference>
<feature type="compositionally biased region" description="Low complexity" evidence="1">
    <location>
        <begin position="103"/>
        <end position="114"/>
    </location>
</feature>
<gene>
    <name evidence="2" type="ORF">ABB37_01451</name>
</gene>
<dbReference type="OrthoDB" id="272590at2759"/>
<dbReference type="PANTHER" id="PTHR37564">
    <property type="entry name" value="KINETOPLAST DNA-ASSOCIATED PROTEIN"/>
    <property type="match status" value="1"/>
</dbReference>
<feature type="compositionally biased region" description="Basic residues" evidence="1">
    <location>
        <begin position="128"/>
        <end position="137"/>
    </location>
</feature>
<evidence type="ECO:0000256" key="1">
    <source>
        <dbReference type="SAM" id="MobiDB-lite"/>
    </source>
</evidence>
<dbReference type="AlphaFoldDB" id="A0A0M9G8S0"/>
<proteinExistence type="predicted"/>
<sequence length="137" mass="15700">MMRRSQTLLRVSAFSLYMQDLGKTGTLKGDRKATKTSAKLYRQLSTPEKTALAKRAKRISYPALDAYNRFQKEYAHRFLHLSNRKRQREVANLWAELKKNGTVKVPKSPKSASSKVKKAAKEVEKPKKVLKAKKAHK</sequence>
<comment type="caution">
    <text evidence="2">The sequence shown here is derived from an EMBL/GenBank/DDBJ whole genome shotgun (WGS) entry which is preliminary data.</text>
</comment>
<reference evidence="2 3" key="1">
    <citation type="submission" date="2015-07" db="EMBL/GenBank/DDBJ databases">
        <title>High-quality genome of monoxenous trypanosomatid Leptomonas pyrrhocoris.</title>
        <authorList>
            <person name="Flegontov P."/>
            <person name="Butenko A."/>
            <person name="Firsov S."/>
            <person name="Vlcek C."/>
            <person name="Logacheva M.D."/>
            <person name="Field M."/>
            <person name="Filatov D."/>
            <person name="Flegontova O."/>
            <person name="Gerasimov E."/>
            <person name="Jackson A.P."/>
            <person name="Kelly S."/>
            <person name="Opperdoes F."/>
            <person name="O'Reilly A."/>
            <person name="Votypka J."/>
            <person name="Yurchenko V."/>
            <person name="Lukes J."/>
        </authorList>
    </citation>
    <scope>NUCLEOTIDE SEQUENCE [LARGE SCALE GENOMIC DNA]</scope>
    <source>
        <strain evidence="2">H10</strain>
    </source>
</reference>
<dbReference type="OMA" id="NAYRLTH"/>
<accession>A0A0M9G8S0</accession>